<evidence type="ECO:0000256" key="1">
    <source>
        <dbReference type="SAM" id="MobiDB-lite"/>
    </source>
</evidence>
<reference evidence="3 4" key="1">
    <citation type="submission" date="2014-04" db="EMBL/GenBank/DDBJ databases">
        <title>Evolutionary Origins and Diversification of the Mycorrhizal Mutualists.</title>
        <authorList>
            <consortium name="DOE Joint Genome Institute"/>
            <consortium name="Mycorrhizal Genomics Consortium"/>
            <person name="Kohler A."/>
            <person name="Kuo A."/>
            <person name="Nagy L.G."/>
            <person name="Floudas D."/>
            <person name="Copeland A."/>
            <person name="Barry K.W."/>
            <person name="Cichocki N."/>
            <person name="Veneault-Fourrey C."/>
            <person name="LaButti K."/>
            <person name="Lindquist E.A."/>
            <person name="Lipzen A."/>
            <person name="Lundell T."/>
            <person name="Morin E."/>
            <person name="Murat C."/>
            <person name="Riley R."/>
            <person name="Ohm R."/>
            <person name="Sun H."/>
            <person name="Tunlid A."/>
            <person name="Henrissat B."/>
            <person name="Grigoriev I.V."/>
            <person name="Hibbett D.S."/>
            <person name="Martin F."/>
        </authorList>
    </citation>
    <scope>NUCLEOTIDE SEQUENCE [LARGE SCALE GENOMIC DNA]</scope>
    <source>
        <strain evidence="3 4">Koide BX008</strain>
    </source>
</reference>
<dbReference type="Proteomes" id="UP000054549">
    <property type="component" value="Unassembled WGS sequence"/>
</dbReference>
<dbReference type="AlphaFoldDB" id="A0A0C2WXU3"/>
<feature type="region of interest" description="Disordered" evidence="1">
    <location>
        <begin position="102"/>
        <end position="127"/>
    </location>
</feature>
<evidence type="ECO:0000313" key="4">
    <source>
        <dbReference type="Proteomes" id="UP000054549"/>
    </source>
</evidence>
<organism evidence="3 4">
    <name type="scientific">Amanita muscaria (strain Koide BX008)</name>
    <dbReference type="NCBI Taxonomy" id="946122"/>
    <lineage>
        <taxon>Eukaryota</taxon>
        <taxon>Fungi</taxon>
        <taxon>Dikarya</taxon>
        <taxon>Basidiomycota</taxon>
        <taxon>Agaricomycotina</taxon>
        <taxon>Agaricomycetes</taxon>
        <taxon>Agaricomycetidae</taxon>
        <taxon>Agaricales</taxon>
        <taxon>Pluteineae</taxon>
        <taxon>Amanitaceae</taxon>
        <taxon>Amanita</taxon>
    </lineage>
</organism>
<feature type="compositionally biased region" description="Basic and acidic residues" evidence="1">
    <location>
        <begin position="78"/>
        <end position="90"/>
    </location>
</feature>
<name>A0A0C2WXU3_AMAMK</name>
<keyword evidence="4" id="KW-1185">Reference proteome</keyword>
<proteinExistence type="predicted"/>
<evidence type="ECO:0000313" key="3">
    <source>
        <dbReference type="EMBL" id="KIL61218.1"/>
    </source>
</evidence>
<feature type="signal peptide" evidence="2">
    <location>
        <begin position="1"/>
        <end position="21"/>
    </location>
</feature>
<evidence type="ECO:0000256" key="2">
    <source>
        <dbReference type="SAM" id="SignalP"/>
    </source>
</evidence>
<dbReference type="InParanoid" id="A0A0C2WXU3"/>
<keyword evidence="2" id="KW-0732">Signal</keyword>
<protein>
    <submittedName>
        <fullName evidence="3">Uncharacterized protein</fullName>
    </submittedName>
</protein>
<feature type="region of interest" description="Disordered" evidence="1">
    <location>
        <begin position="56"/>
        <end position="90"/>
    </location>
</feature>
<dbReference type="EMBL" id="KN818287">
    <property type="protein sequence ID" value="KIL61218.1"/>
    <property type="molecule type" value="Genomic_DNA"/>
</dbReference>
<feature type="chain" id="PRO_5002158292" evidence="2">
    <location>
        <begin position="22"/>
        <end position="127"/>
    </location>
</feature>
<gene>
    <name evidence="3" type="ORF">M378DRAFT_167204</name>
</gene>
<accession>A0A0C2WXU3</accession>
<dbReference type="HOGENOM" id="CLU_106779_0_0_1"/>
<sequence length="127" mass="13591">MQSTIVWFLSLLLLLPSLVASRQYVPGNGDIVHYQEHHGGTNHGLVVGSEPGSLYVAPLTSNSPPPGARRPVVPHPGRVVETHPGHVVRTEYRDPLAATNLARHHVSNPPRVSTGGGPLRGSPNHPH</sequence>